<dbReference type="SUPFAM" id="SSF57997">
    <property type="entry name" value="Tropomyosin"/>
    <property type="match status" value="1"/>
</dbReference>
<dbReference type="Proteomes" id="UP000682951">
    <property type="component" value="Unassembled WGS sequence"/>
</dbReference>
<dbReference type="EMBL" id="JAGSSW010000005">
    <property type="protein sequence ID" value="MBR8464065.1"/>
    <property type="molecule type" value="Genomic_DNA"/>
</dbReference>
<feature type="coiled-coil region" evidence="1">
    <location>
        <begin position="333"/>
        <end position="395"/>
    </location>
</feature>
<evidence type="ECO:0000256" key="1">
    <source>
        <dbReference type="SAM" id="Coils"/>
    </source>
</evidence>
<evidence type="ECO:0000313" key="2">
    <source>
        <dbReference type="EMBL" id="MBR8464065.1"/>
    </source>
</evidence>
<organism evidence="2 3">
    <name type="scientific">Campylobacter anatolicus</name>
    <dbReference type="NCBI Taxonomy" id="2829105"/>
    <lineage>
        <taxon>Bacteria</taxon>
        <taxon>Pseudomonadati</taxon>
        <taxon>Campylobacterota</taxon>
        <taxon>Epsilonproteobacteria</taxon>
        <taxon>Campylobacterales</taxon>
        <taxon>Campylobacteraceae</taxon>
        <taxon>Campylobacter</taxon>
    </lineage>
</organism>
<comment type="caution">
    <text evidence="2">The sequence shown here is derived from an EMBL/GenBank/DDBJ whole genome shotgun (WGS) entry which is preliminary data.</text>
</comment>
<protein>
    <recommendedName>
        <fullName evidence="4">Vesicular transport factor Uso1p</fullName>
    </recommendedName>
</protein>
<feature type="coiled-coil region" evidence="1">
    <location>
        <begin position="216"/>
        <end position="257"/>
    </location>
</feature>
<name>A0ABS5HIG8_9BACT</name>
<gene>
    <name evidence="2" type="ORF">KDD93_05695</name>
</gene>
<keyword evidence="1" id="KW-0175">Coiled coil</keyword>
<keyword evidence="3" id="KW-1185">Reference proteome</keyword>
<accession>A0ABS5HIG8</accession>
<feature type="coiled-coil region" evidence="1">
    <location>
        <begin position="424"/>
        <end position="609"/>
    </location>
</feature>
<evidence type="ECO:0000313" key="3">
    <source>
        <dbReference type="Proteomes" id="UP000682951"/>
    </source>
</evidence>
<dbReference type="RefSeq" id="WP_212142054.1">
    <property type="nucleotide sequence ID" value="NZ_JAGSSW010000005.1"/>
</dbReference>
<evidence type="ECO:0008006" key="4">
    <source>
        <dbReference type="Google" id="ProtNLM"/>
    </source>
</evidence>
<dbReference type="Gene3D" id="1.10.287.1490">
    <property type="match status" value="1"/>
</dbReference>
<sequence length="747" mass="86337">MNFLKASFVAIITVFLMLVGFEFDIFKFQKAEVNSTLSEETQKIYAITFANLPDEEKQKYISKEDLYEYGGYITPKSYTENFSVKDDKPLSNNIEELQSKVRELSEKNAILAQDNIDISEKNLDFITKISQMKNSIEDEKNEILADNERKLNELEAQHLENIQILTKRLNEAQADMIESSKGYEKKIIDLENLINDTKLSDEKEIMALVNEFGHFRQVAEANFTDLKAKNNELNTQITQKNIRISELENNISKNTDESKKYIEILKNELTQSKNDMQNIKFSYDKELERIKDGFEMQKLTLEDELSKKSNEILDLKSAIDANQTAFQNSVFELNELKRNLNNQSLTVKDYSGQNLELNASLTTLKKSYDELKDKNTKIEQELRSSRDIIEKFKKEVSSNFSQISKLESQNNDKNASIISLNIKLNNAINELGNSQNKLKILNENLNKKNKIISEANQTINSYKIRLNKADDSLNKLKNTIEAKNENIRNLENNISILKSELSARQSENEIQKRTLKIDMQNYEILRQQIAMLEKEITNKGAIKYMQTLQNELNLAKTSLAESNKTIQQLNLKIAQLNSKSFKNDINAQIAELQKDIEQNLNKQDELEDENINLKMILQAQTKPETPTKLVLISSITCNDMDANSKISVMCKNRVSEFLQRFNSNYIYEIVPIVDKRNFVLPQNVTQNIKKDDLGRLNNYVNYGVGKERSKVVEQLLRDEFGDFARISFSSDVIIKDNIRGFVIKVYR</sequence>
<feature type="coiled-coil region" evidence="1">
    <location>
        <begin position="94"/>
        <end position="175"/>
    </location>
</feature>
<proteinExistence type="predicted"/>
<reference evidence="2 3" key="1">
    <citation type="submission" date="2021-04" db="EMBL/GenBank/DDBJ databases">
        <title>Molecular and phenotypic characterization and identification of bacterial isolates recovered from the Anatolian ground squirrels (Spermophilus xanthoprymnus) and which have the potential to form a new species in the Campylobacter genus.</title>
        <authorList>
            <person name="Aydin F."/>
            <person name="Abay S."/>
            <person name="Kayman T."/>
            <person name="Karakaya E."/>
            <person name="Mustak H.K."/>
            <person name="Mustak I.B."/>
            <person name="Bilgin N."/>
            <person name="Duzler A."/>
            <person name="Sahin O."/>
            <person name="Guran O."/>
            <person name="Saticioglu I.B."/>
        </authorList>
    </citation>
    <scope>NUCLEOTIDE SEQUENCE [LARGE SCALE GENOMIC DNA]</scope>
    <source>
        <strain evidence="3">faydin-G24</strain>
    </source>
</reference>